<feature type="transmembrane region" description="Helical" evidence="1">
    <location>
        <begin position="59"/>
        <end position="78"/>
    </location>
</feature>
<feature type="transmembrane region" description="Helical" evidence="1">
    <location>
        <begin position="262"/>
        <end position="280"/>
    </location>
</feature>
<proteinExistence type="predicted"/>
<feature type="transmembrane region" description="Helical" evidence="1">
    <location>
        <begin position="321"/>
        <end position="343"/>
    </location>
</feature>
<dbReference type="GO" id="GO:0016020">
    <property type="term" value="C:membrane"/>
    <property type="evidence" value="ECO:0007669"/>
    <property type="project" value="InterPro"/>
</dbReference>
<dbReference type="NCBIfam" id="TIGR03082">
    <property type="entry name" value="Gneg_AbrB_dup"/>
    <property type="match status" value="2"/>
</dbReference>
<dbReference type="RefSeq" id="WP_092683788.1">
    <property type="nucleotide sequence ID" value="NZ_FNMZ01000007.1"/>
</dbReference>
<evidence type="ECO:0000256" key="1">
    <source>
        <dbReference type="SAM" id="Phobius"/>
    </source>
</evidence>
<feature type="transmembrane region" description="Helical" evidence="1">
    <location>
        <begin position="209"/>
        <end position="230"/>
    </location>
</feature>
<keyword evidence="1" id="KW-1133">Transmembrane helix</keyword>
<feature type="transmembrane region" description="Helical" evidence="1">
    <location>
        <begin position="237"/>
        <end position="256"/>
    </location>
</feature>
<dbReference type="GO" id="GO:0010468">
    <property type="term" value="P:regulation of gene expression"/>
    <property type="evidence" value="ECO:0007669"/>
    <property type="project" value="InterPro"/>
</dbReference>
<reference evidence="2 3" key="1">
    <citation type="submission" date="2016-10" db="EMBL/GenBank/DDBJ databases">
        <authorList>
            <person name="de Groot N.N."/>
        </authorList>
    </citation>
    <scope>NUCLEOTIDE SEQUENCE [LARGE SCALE GENOMIC DNA]</scope>
    <source>
        <strain evidence="2 3">DSM 17890</strain>
    </source>
</reference>
<evidence type="ECO:0000313" key="3">
    <source>
        <dbReference type="Proteomes" id="UP000199118"/>
    </source>
</evidence>
<dbReference type="Pfam" id="PF05145">
    <property type="entry name" value="AbrB"/>
    <property type="match status" value="1"/>
</dbReference>
<keyword evidence="1" id="KW-0812">Transmembrane</keyword>
<feature type="transmembrane region" description="Helical" evidence="1">
    <location>
        <begin position="36"/>
        <end position="53"/>
    </location>
</feature>
<feature type="transmembrane region" description="Helical" evidence="1">
    <location>
        <begin position="85"/>
        <end position="107"/>
    </location>
</feature>
<feature type="transmembrane region" description="Helical" evidence="1">
    <location>
        <begin position="355"/>
        <end position="376"/>
    </location>
</feature>
<dbReference type="STRING" id="356660.SAMN05444336_10733"/>
<keyword evidence="1" id="KW-0472">Membrane</keyword>
<protein>
    <recommendedName>
        <fullName evidence="4">Ammonia monooxygenase</fullName>
    </recommendedName>
</protein>
<keyword evidence="3" id="KW-1185">Reference proteome</keyword>
<evidence type="ECO:0008006" key="4">
    <source>
        <dbReference type="Google" id="ProtNLM"/>
    </source>
</evidence>
<name>A0A1H3CZY7_9RHOB</name>
<sequence>MSGAEERADTAATPARGGEPATLRALWARRLTRRNLARLAAGLCVGAAGGFAADLAGVPLAWMLGAIFLCMIASFAGAPIDVPVWFRMAFLAVIGLFLGESFSFASAEDLARWPLTLVGAVLYVPVGGYICFRMFRFLSRMDGGTSLLISLPGGLTAIALFAEEMGTDERRVALYHALRVALVVMAAPLIAFGWLGLPPPEGTPGHEGGLIGAWDFALLAGVSIPLVLLLRRMGWPVPYLLGPLVASAALRFPGVIEGGMPAWTVELALMVAGASIGTRFHGVPLRFFAQTAGWTLLGTVVLMALSFGFALAAHAALGVDLFAALLAYAPGGVAEMSLIAIAIDADPAFVATHHLARIFAVLLTLPLAAGFIRRLLAEGRDGP</sequence>
<dbReference type="PANTHER" id="PTHR38457">
    <property type="entry name" value="REGULATOR ABRB-RELATED"/>
    <property type="match status" value="1"/>
</dbReference>
<dbReference type="OrthoDB" id="7157734at2"/>
<feature type="transmembrane region" description="Helical" evidence="1">
    <location>
        <begin position="113"/>
        <end position="132"/>
    </location>
</feature>
<dbReference type="AlphaFoldDB" id="A0A1H3CZY7"/>
<organism evidence="2 3">
    <name type="scientific">Albimonas donghaensis</name>
    <dbReference type="NCBI Taxonomy" id="356660"/>
    <lineage>
        <taxon>Bacteria</taxon>
        <taxon>Pseudomonadati</taxon>
        <taxon>Pseudomonadota</taxon>
        <taxon>Alphaproteobacteria</taxon>
        <taxon>Rhodobacterales</taxon>
        <taxon>Paracoccaceae</taxon>
        <taxon>Albimonas</taxon>
    </lineage>
</organism>
<feature type="transmembrane region" description="Helical" evidence="1">
    <location>
        <begin position="292"/>
        <end position="315"/>
    </location>
</feature>
<feature type="transmembrane region" description="Helical" evidence="1">
    <location>
        <begin position="177"/>
        <end position="197"/>
    </location>
</feature>
<dbReference type="Proteomes" id="UP000199118">
    <property type="component" value="Unassembled WGS sequence"/>
</dbReference>
<evidence type="ECO:0000313" key="2">
    <source>
        <dbReference type="EMBL" id="SDX58999.1"/>
    </source>
</evidence>
<dbReference type="InterPro" id="IPR017516">
    <property type="entry name" value="AbrB_dup"/>
</dbReference>
<dbReference type="PANTHER" id="PTHR38457:SF1">
    <property type="entry name" value="REGULATOR ABRB-RELATED"/>
    <property type="match status" value="1"/>
</dbReference>
<dbReference type="InterPro" id="IPR007820">
    <property type="entry name" value="AbrB_fam"/>
</dbReference>
<gene>
    <name evidence="2" type="ORF">SAMN05444336_10733</name>
</gene>
<accession>A0A1H3CZY7</accession>
<dbReference type="PIRSF" id="PIRSF038991">
    <property type="entry name" value="Protein_AbrB"/>
    <property type="match status" value="1"/>
</dbReference>
<dbReference type="EMBL" id="FNMZ01000007">
    <property type="protein sequence ID" value="SDX58999.1"/>
    <property type="molecule type" value="Genomic_DNA"/>
</dbReference>